<dbReference type="InterPro" id="IPR011042">
    <property type="entry name" value="6-blade_b-propeller_TolB-like"/>
</dbReference>
<sequence>MTNPPDFINMKKLLFLLMVLGSFKSVCAQADIKRADLYFSRAYYADAIPLYEELLPKNKSSQLIKNLADSYYHTFQMKSAARWYQYLANHYGDKLNDSYYFKLSQSLKAIGEHEQADDALIAHYSKDRHPEKASLVKTQRTYLDNIAAIGDRFEIESLALNTESSEFGAAVVDSLLIYAASKKSDQMLSKLYRWNNQSYLDLYSHPLGQLTLGDTISKSFSKRINTNLHEGTFAITKDRKTIYFTRNSKHKTDEKISHLMLYKAEWVENEWKNIEELPFNGKDFSTEHPALSPDETKLYFSSDREGGQGGFDLYYVDIQKDGYGNPVNLGANINTDKKEQFPHIDAEGNLYFASNGHPGYGLLDIFKSEVKDGELQKPNNLGFPVNSGYDDFSLALNTDGKSGYFSSNRPSGKGSDDIYSFKEAKPLVIEDCMQFIAGIITDKTTNQPLANAKVELVNSVTASIESISTSSDGSFKFSVECASNYKITATKAGYETASKTVVTDKERKAVKDASLSLLSEEEIAKQEAIALQKEKEEAEKKAIAEAKRLKELELKAEQEKLRKEKVRLQKEAEQKEKQAIAKEKAKQQRRKEIEKIIAQEEGIVKDKERTLLQTGEIHFDYGMWYLRRETRARLDKVVKIMKDHPGMVLEIGTHTDIRGNSNYNRELSQKRADAAKEYLVKNGIDSSRVVSKGYGESQPIVHCDTENSCTEEDHEWNRRCELVVVQWN</sequence>
<evidence type="ECO:0000313" key="9">
    <source>
        <dbReference type="Proteomes" id="UP000276309"/>
    </source>
</evidence>
<feature type="signal peptide" evidence="6">
    <location>
        <begin position="1"/>
        <end position="28"/>
    </location>
</feature>
<dbReference type="SUPFAM" id="SSF49464">
    <property type="entry name" value="Carboxypeptidase regulatory domain-like"/>
    <property type="match status" value="1"/>
</dbReference>
<dbReference type="Gene3D" id="3.30.1330.60">
    <property type="entry name" value="OmpA-like domain"/>
    <property type="match status" value="1"/>
</dbReference>
<dbReference type="SUPFAM" id="SSF103088">
    <property type="entry name" value="OmpA-like"/>
    <property type="match status" value="1"/>
</dbReference>
<dbReference type="KEGG" id="emar:D1013_17355"/>
<dbReference type="OrthoDB" id="9809364at2"/>
<dbReference type="PRINTS" id="PR01021">
    <property type="entry name" value="OMPADOMAIN"/>
</dbReference>
<keyword evidence="8" id="KW-0966">Cell projection</keyword>
<evidence type="ECO:0000256" key="4">
    <source>
        <dbReference type="PROSITE-ProRule" id="PRU00473"/>
    </source>
</evidence>
<reference evidence="8 9" key="1">
    <citation type="submission" date="2018-08" db="EMBL/GenBank/DDBJ databases">
        <title>The reduced genetic potential of extracellular carbohydrate catabolism in Euzebyella marina RN62, a Flavobacteriia bacterium isolated from the hadal water.</title>
        <authorList>
            <person name="Xue C."/>
        </authorList>
    </citation>
    <scope>NUCLEOTIDE SEQUENCE [LARGE SCALE GENOMIC DNA]</scope>
    <source>
        <strain evidence="8 9">RN62</strain>
    </source>
</reference>
<name>A0A3G2L9T1_9FLAO</name>
<dbReference type="CDD" id="cd07185">
    <property type="entry name" value="OmpA_C-like"/>
    <property type="match status" value="1"/>
</dbReference>
<dbReference type="InterPro" id="IPR011990">
    <property type="entry name" value="TPR-like_helical_dom_sf"/>
</dbReference>
<dbReference type="Proteomes" id="UP000276309">
    <property type="component" value="Chromosome"/>
</dbReference>
<dbReference type="Gene3D" id="2.60.40.1120">
    <property type="entry name" value="Carboxypeptidase-like, regulatory domain"/>
    <property type="match status" value="1"/>
</dbReference>
<evidence type="ECO:0000256" key="6">
    <source>
        <dbReference type="SAM" id="SignalP"/>
    </source>
</evidence>
<organism evidence="8 9">
    <name type="scientific">Euzebyella marina</name>
    <dbReference type="NCBI Taxonomy" id="1761453"/>
    <lineage>
        <taxon>Bacteria</taxon>
        <taxon>Pseudomonadati</taxon>
        <taxon>Bacteroidota</taxon>
        <taxon>Flavobacteriia</taxon>
        <taxon>Flavobacteriales</taxon>
        <taxon>Flavobacteriaceae</taxon>
        <taxon>Euzebyella</taxon>
    </lineage>
</organism>
<dbReference type="PROSITE" id="PS51123">
    <property type="entry name" value="OMPA_2"/>
    <property type="match status" value="1"/>
</dbReference>
<dbReference type="PROSITE" id="PS01068">
    <property type="entry name" value="OMPA_1"/>
    <property type="match status" value="1"/>
</dbReference>
<dbReference type="InterPro" id="IPR036737">
    <property type="entry name" value="OmpA-like_sf"/>
</dbReference>
<dbReference type="SUPFAM" id="SSF48452">
    <property type="entry name" value="TPR-like"/>
    <property type="match status" value="1"/>
</dbReference>
<dbReference type="InterPro" id="IPR011659">
    <property type="entry name" value="WD40"/>
</dbReference>
<evidence type="ECO:0000256" key="2">
    <source>
        <dbReference type="ARBA" id="ARBA00023136"/>
    </source>
</evidence>
<feature type="chain" id="PRO_5018031049" evidence="6">
    <location>
        <begin position="29"/>
        <end position="728"/>
    </location>
</feature>
<dbReference type="SUPFAM" id="SSF82171">
    <property type="entry name" value="DPP6 N-terminal domain-like"/>
    <property type="match status" value="1"/>
</dbReference>
<keyword evidence="8" id="KW-0282">Flagellum</keyword>
<protein>
    <submittedName>
        <fullName evidence="8">Flagellar motor protein MotB</fullName>
    </submittedName>
</protein>
<keyword evidence="9" id="KW-1185">Reference proteome</keyword>
<dbReference type="GO" id="GO:0009279">
    <property type="term" value="C:cell outer membrane"/>
    <property type="evidence" value="ECO:0007669"/>
    <property type="project" value="UniProtKB-SubCell"/>
</dbReference>
<dbReference type="InterPro" id="IPR006665">
    <property type="entry name" value="OmpA-like"/>
</dbReference>
<evidence type="ECO:0000256" key="1">
    <source>
        <dbReference type="ARBA" id="ARBA00004442"/>
    </source>
</evidence>
<accession>A0A3G2L9T1</accession>
<dbReference type="Pfam" id="PF13620">
    <property type="entry name" value="CarboxypepD_reg"/>
    <property type="match status" value="1"/>
</dbReference>
<gene>
    <name evidence="8" type="ORF">D1013_17355</name>
</gene>
<dbReference type="InterPro" id="IPR050330">
    <property type="entry name" value="Bact_OuterMem_StrucFunc"/>
</dbReference>
<dbReference type="Gene3D" id="2.120.10.30">
    <property type="entry name" value="TolB, C-terminal domain"/>
    <property type="match status" value="1"/>
</dbReference>
<proteinExistence type="predicted"/>
<dbReference type="InterPro" id="IPR006664">
    <property type="entry name" value="OMP_bac"/>
</dbReference>
<evidence type="ECO:0000256" key="3">
    <source>
        <dbReference type="ARBA" id="ARBA00023237"/>
    </source>
</evidence>
<keyword evidence="5" id="KW-0175">Coiled coil</keyword>
<dbReference type="Pfam" id="PF07676">
    <property type="entry name" value="PD40"/>
    <property type="match status" value="2"/>
</dbReference>
<comment type="subcellular location">
    <subcellularLocation>
        <location evidence="1">Cell outer membrane</location>
    </subcellularLocation>
</comment>
<evidence type="ECO:0000256" key="5">
    <source>
        <dbReference type="SAM" id="Coils"/>
    </source>
</evidence>
<keyword evidence="3" id="KW-0998">Cell outer membrane</keyword>
<dbReference type="PANTHER" id="PTHR30329">
    <property type="entry name" value="STATOR ELEMENT OF FLAGELLAR MOTOR COMPLEX"/>
    <property type="match status" value="1"/>
</dbReference>
<evidence type="ECO:0000259" key="7">
    <source>
        <dbReference type="PROSITE" id="PS51123"/>
    </source>
</evidence>
<feature type="coiled-coil region" evidence="5">
    <location>
        <begin position="521"/>
        <end position="590"/>
    </location>
</feature>
<keyword evidence="6" id="KW-0732">Signal</keyword>
<dbReference type="EMBL" id="CP032050">
    <property type="protein sequence ID" value="AYN69022.1"/>
    <property type="molecule type" value="Genomic_DNA"/>
</dbReference>
<dbReference type="PANTHER" id="PTHR30329:SF21">
    <property type="entry name" value="LIPOPROTEIN YIAD-RELATED"/>
    <property type="match status" value="1"/>
</dbReference>
<keyword evidence="8" id="KW-0969">Cilium</keyword>
<dbReference type="InterPro" id="IPR006690">
    <property type="entry name" value="OMPA-like_CS"/>
</dbReference>
<feature type="domain" description="OmpA-like" evidence="7">
    <location>
        <begin position="606"/>
        <end position="728"/>
    </location>
</feature>
<dbReference type="Pfam" id="PF00691">
    <property type="entry name" value="OmpA"/>
    <property type="match status" value="1"/>
</dbReference>
<keyword evidence="2 4" id="KW-0472">Membrane</keyword>
<dbReference type="AlphaFoldDB" id="A0A3G2L9T1"/>
<dbReference type="InterPro" id="IPR008969">
    <property type="entry name" value="CarboxyPept-like_regulatory"/>
</dbReference>
<evidence type="ECO:0000313" key="8">
    <source>
        <dbReference type="EMBL" id="AYN69022.1"/>
    </source>
</evidence>